<accession>A0A370PH99</accession>
<dbReference type="CDD" id="cd19542">
    <property type="entry name" value="CT_NRPS-like"/>
    <property type="match status" value="1"/>
</dbReference>
<dbReference type="GO" id="GO:0031177">
    <property type="term" value="F:phosphopantetheine binding"/>
    <property type="evidence" value="ECO:0007669"/>
    <property type="project" value="InterPro"/>
</dbReference>
<keyword evidence="3" id="KW-0436">Ligase</keyword>
<keyword evidence="2" id="KW-0597">Phosphoprotein</keyword>
<dbReference type="Gene3D" id="3.30.300.30">
    <property type="match status" value="2"/>
</dbReference>
<dbReference type="InterPro" id="IPR001242">
    <property type="entry name" value="Condensation_dom"/>
</dbReference>
<keyword evidence="6" id="KW-1185">Reference proteome</keyword>
<evidence type="ECO:0000256" key="3">
    <source>
        <dbReference type="ARBA" id="ARBA00022598"/>
    </source>
</evidence>
<dbReference type="GO" id="GO:0043041">
    <property type="term" value="P:amino acid activation for nonribosomal peptide biosynthetic process"/>
    <property type="evidence" value="ECO:0007669"/>
    <property type="project" value="TreeGrafter"/>
</dbReference>
<dbReference type="FunFam" id="3.30.559.30:FF:000005">
    <property type="entry name" value="Nonribosomal peptide synthase Pes1"/>
    <property type="match status" value="1"/>
</dbReference>
<dbReference type="Gene3D" id="3.40.50.12780">
    <property type="entry name" value="N-terminal domain of ligase-like"/>
    <property type="match status" value="2"/>
</dbReference>
<evidence type="ECO:0000256" key="1">
    <source>
        <dbReference type="ARBA" id="ARBA00022450"/>
    </source>
</evidence>
<dbReference type="InterPro" id="IPR020845">
    <property type="entry name" value="AMP-binding_CS"/>
</dbReference>
<dbReference type="Gene3D" id="3.40.50.980">
    <property type="match status" value="2"/>
</dbReference>
<dbReference type="PROSITE" id="PS50075">
    <property type="entry name" value="CARRIER"/>
    <property type="match status" value="2"/>
</dbReference>
<protein>
    <submittedName>
        <fullName evidence="5">Acetyl-CoA synthetase-like protein</fullName>
    </submittedName>
</protein>
<dbReference type="InterPro" id="IPR000873">
    <property type="entry name" value="AMP-dep_synth/lig_dom"/>
</dbReference>
<reference evidence="5 6" key="1">
    <citation type="submission" date="2018-07" db="EMBL/GenBank/DDBJ databases">
        <title>Section-level genome sequencing of Aspergillus section Nigri to investigate inter- and intra-species variation.</title>
        <authorList>
            <consortium name="DOE Joint Genome Institute"/>
            <person name="Vesth T.C."/>
            <person name="Nybo J.L."/>
            <person name="Theobald S."/>
            <person name="Frisvad J.C."/>
            <person name="Larsen T.O."/>
            <person name="Nielsen K.F."/>
            <person name="Hoof J.B."/>
            <person name="Brandl J."/>
            <person name="Salamov A."/>
            <person name="Riley R."/>
            <person name="Gladden J.M."/>
            <person name="Phatale P."/>
            <person name="Nielsen M.T."/>
            <person name="Lyhne E.K."/>
            <person name="Kogle M.E."/>
            <person name="Strasser K."/>
            <person name="McDonnell E."/>
            <person name="Barry K."/>
            <person name="Clum A."/>
            <person name="Chen C."/>
            <person name="Nolan M."/>
            <person name="Sandor L."/>
            <person name="Kuo A."/>
            <person name="Lipzen A."/>
            <person name="Hainaut M."/>
            <person name="Drula E."/>
            <person name="Tsang A."/>
            <person name="Magnuson J.K."/>
            <person name="Henrissat B."/>
            <person name="Wiebenga A."/>
            <person name="Simmons B.A."/>
            <person name="Makela M.R."/>
            <person name="De vries R.P."/>
            <person name="Grigoriev I.V."/>
            <person name="Mortensen U.H."/>
            <person name="Baker S.E."/>
            <person name="Andersen M.R."/>
        </authorList>
    </citation>
    <scope>NUCLEOTIDE SEQUENCE [LARGE SCALE GENOMIC DNA]</scope>
    <source>
        <strain evidence="5 6">ATCC 13157</strain>
    </source>
</reference>
<dbReference type="InterPro" id="IPR010071">
    <property type="entry name" value="AA_adenyl_dom"/>
</dbReference>
<organism evidence="5 6">
    <name type="scientific">Aspergillus phoenicis ATCC 13157</name>
    <dbReference type="NCBI Taxonomy" id="1353007"/>
    <lineage>
        <taxon>Eukaryota</taxon>
        <taxon>Fungi</taxon>
        <taxon>Dikarya</taxon>
        <taxon>Ascomycota</taxon>
        <taxon>Pezizomycotina</taxon>
        <taxon>Eurotiomycetes</taxon>
        <taxon>Eurotiomycetidae</taxon>
        <taxon>Eurotiales</taxon>
        <taxon>Aspergillaceae</taxon>
        <taxon>Aspergillus</taxon>
    </lineage>
</organism>
<evidence type="ECO:0000313" key="5">
    <source>
        <dbReference type="EMBL" id="RDK41576.1"/>
    </source>
</evidence>
<dbReference type="Pfam" id="PF00550">
    <property type="entry name" value="PP-binding"/>
    <property type="match status" value="2"/>
</dbReference>
<dbReference type="Gene3D" id="3.30.559.30">
    <property type="entry name" value="Nonribosomal peptide synthetase, condensation domain"/>
    <property type="match status" value="3"/>
</dbReference>
<dbReference type="PROSITE" id="PS00455">
    <property type="entry name" value="AMP_BINDING"/>
    <property type="match status" value="2"/>
</dbReference>
<name>A0A370PH99_ASPPH</name>
<dbReference type="InterPro" id="IPR020806">
    <property type="entry name" value="PKS_PP-bd"/>
</dbReference>
<dbReference type="Proteomes" id="UP000254937">
    <property type="component" value="Unassembled WGS sequence"/>
</dbReference>
<dbReference type="GO" id="GO:0005737">
    <property type="term" value="C:cytoplasm"/>
    <property type="evidence" value="ECO:0007669"/>
    <property type="project" value="TreeGrafter"/>
</dbReference>
<proteinExistence type="predicted"/>
<dbReference type="GO" id="GO:0044550">
    <property type="term" value="P:secondary metabolite biosynthetic process"/>
    <property type="evidence" value="ECO:0007669"/>
    <property type="project" value="TreeGrafter"/>
</dbReference>
<dbReference type="InterPro" id="IPR036736">
    <property type="entry name" value="ACP-like_sf"/>
</dbReference>
<dbReference type="InterPro" id="IPR045851">
    <property type="entry name" value="AMP-bd_C_sf"/>
</dbReference>
<dbReference type="PANTHER" id="PTHR45527">
    <property type="entry name" value="NONRIBOSOMAL PEPTIDE SYNTHETASE"/>
    <property type="match status" value="1"/>
</dbReference>
<dbReference type="FunFam" id="3.40.50.12780:FF:000014">
    <property type="entry name" value="Nonribosomal peptide synthetase 1"/>
    <property type="match status" value="1"/>
</dbReference>
<dbReference type="PANTHER" id="PTHR45527:SF12">
    <property type="entry name" value="NONRIBOSOMAL PEPTIDE SYNTHETASE IVOA"/>
    <property type="match status" value="1"/>
</dbReference>
<dbReference type="SUPFAM" id="SSF52777">
    <property type="entry name" value="CoA-dependent acyltransferases"/>
    <property type="match status" value="5"/>
</dbReference>
<dbReference type="SUPFAM" id="SSF56801">
    <property type="entry name" value="Acetyl-CoA synthetase-like"/>
    <property type="match status" value="2"/>
</dbReference>
<dbReference type="SUPFAM" id="SSF47336">
    <property type="entry name" value="ACP-like"/>
    <property type="match status" value="2"/>
</dbReference>
<evidence type="ECO:0000259" key="4">
    <source>
        <dbReference type="PROSITE" id="PS50075"/>
    </source>
</evidence>
<dbReference type="CDD" id="cd05918">
    <property type="entry name" value="A_NRPS_SidN3_like"/>
    <property type="match status" value="2"/>
</dbReference>
<dbReference type="NCBIfam" id="TIGR01733">
    <property type="entry name" value="AA-adenyl-dom"/>
    <property type="match status" value="1"/>
</dbReference>
<feature type="domain" description="Carrier" evidence="4">
    <location>
        <begin position="2245"/>
        <end position="2321"/>
    </location>
</feature>
<dbReference type="EMBL" id="KZ851855">
    <property type="protein sequence ID" value="RDK41576.1"/>
    <property type="molecule type" value="Genomic_DNA"/>
</dbReference>
<dbReference type="FunFam" id="3.30.300.30:FF:000015">
    <property type="entry name" value="Nonribosomal peptide synthase SidD"/>
    <property type="match status" value="2"/>
</dbReference>
<evidence type="ECO:0000313" key="6">
    <source>
        <dbReference type="Proteomes" id="UP000254937"/>
    </source>
</evidence>
<dbReference type="InterPro" id="IPR023213">
    <property type="entry name" value="CAT-like_dom_sf"/>
</dbReference>
<evidence type="ECO:0000256" key="2">
    <source>
        <dbReference type="ARBA" id="ARBA00022553"/>
    </source>
</evidence>
<dbReference type="Gene3D" id="3.30.559.10">
    <property type="entry name" value="Chloramphenicol acetyltransferase-like domain"/>
    <property type="match status" value="3"/>
</dbReference>
<dbReference type="Pfam" id="PF00501">
    <property type="entry name" value="AMP-binding"/>
    <property type="match status" value="3"/>
</dbReference>
<dbReference type="SMART" id="SM00823">
    <property type="entry name" value="PKS_PP"/>
    <property type="match status" value="1"/>
</dbReference>
<dbReference type="GO" id="GO:0016874">
    <property type="term" value="F:ligase activity"/>
    <property type="evidence" value="ECO:0007669"/>
    <property type="project" value="UniProtKB-KW"/>
</dbReference>
<dbReference type="FunFam" id="3.40.50.980:FF:000001">
    <property type="entry name" value="Non-ribosomal peptide synthetase"/>
    <property type="match status" value="1"/>
</dbReference>
<dbReference type="Pfam" id="PF00668">
    <property type="entry name" value="Condensation"/>
    <property type="match status" value="3"/>
</dbReference>
<feature type="domain" description="Carrier" evidence="4">
    <location>
        <begin position="742"/>
        <end position="815"/>
    </location>
</feature>
<dbReference type="FunFam" id="3.30.559.30:FF:000002">
    <property type="entry name" value="Nonribosomal peptide synthase Pes1"/>
    <property type="match status" value="1"/>
</dbReference>
<dbReference type="InterPro" id="IPR042099">
    <property type="entry name" value="ANL_N_sf"/>
</dbReference>
<dbReference type="InterPro" id="IPR009081">
    <property type="entry name" value="PP-bd_ACP"/>
</dbReference>
<gene>
    <name evidence="5" type="ORF">M752DRAFT_302044</name>
</gene>
<keyword evidence="1" id="KW-0596">Phosphopantetheine</keyword>
<dbReference type="Gene3D" id="1.10.1200.10">
    <property type="entry name" value="ACP-like"/>
    <property type="match status" value="2"/>
</dbReference>
<sequence>MAPIALSTPQPSHLSIPSKSLKSIKDGTTTVTREPASIDDFFPVEVKTGDTAEVSGVLCTAFGLALRCYNTEGVHFEYYRETATGSSSTNLSFALDEFRKVEDLLQAVKATLHSARSALETPDEKQQTQSYQSFRSAVIFREERLNGKPISPSPNFDLELHATNNRKGIEIHMLYTPSTVSEDLAVHLADTLHRTFELVNNHSETELASASYLGPLSHKRIFNWNSNAPNAVIECAHELVRTTASLQPQAPAIDSWDAQMTYAELDSLSNHLATVLVGLGVKAEVIVPLCFEKSAWYVVALLAVLKAGGAFVPLDPTHPSSRLREIVSQVDAPIVLTTAKYHDLFDDFSVKAIIVNEDTVGTITSGDGCLTPVTVTPENLAYVIFTSGSTGKPKGTMIQHHILEILTGLIFGACICIPNEQLGRADFVQSMNDFRVNWAFLTPSVLKVLTPDQLPLLKTLVLGGEAMSESDMMTWAGRLQLMNGYGPSECSVAATANTQLNPQSSPRNIGRAIGGVCWIVDPQNHNVLLPVGATGELIIQGPIVSRGYIKDPVKTSSAFFRNPAWMVPGTSSIWNRFYKTGDLVRYDADGMIHFIGRKDHQVKLNGQRMELGEVEHHLWTDPVIRNGMALIPYTGHCKSRLVGIVSLHKHFTTASIQTHTSIRLVNHAEAAADTQAIAERLSHLLPTYMVPTIWIVLESLPLMSSGKMDRKKVGDFVADISTEAFQHIIGNSAKPGDKASSSKTEILVQKVWAKALNVPEEQIGKHSSFLSVGGDSIKAMAVMSEFRKLGVTVLVADLLRYNVTEIASKLEESGSADVLLRSETDHLPISHLQRTFLEASRSGNSAIHHAMLLQLNHKISIQQLNDALDSVVSSYPALTLGFNEQNGTWLQTFRDHDELENPVYHLNLNHISSLEEAKEIVQRRQASLGVSGNPNLMIDLFSLRGTQHMSLVVHAAILNSQSLSTVIGHLDYLLQSNEDKEENVWESKLSSRDEFSHAWLHHLRSDSGMEPMNGPLQSLAHESLSGYRNYVTETLELGSQITGLLTGPCNLKFGTNAGDILLATLILSYHQILEENDHSTLAIVEKTATESTLSKHLRGHVGQFSSLQPVHVHVKHSDQVTLQLIRDTKDKVRQRGVGSKLGSSNIIFNYGLSSRPTEGIVLKQATPTRRHSLGAIVPTTFEVSCLLEDGQFRITVGSDQVSVQKLLLFTDQYKQNITQAVEILASNTAKEFTLADFPLLKLDHPSLERVNRQHLPQVGLRPNQIEDMYPCSPLQQGLLMSQARKQGSYNVSIGWEVVSCGSYDTVDIGRLLSSWQKVVDHHPALRTIFIDDFGGKEPYAQIVLRRARAEVSVKLCSDVDVSSVLEEAIELGTNPVVPPHRFSISFTADGRVFCRVDASHTIVDGVSKSLILRDLKRAYAGTLVCPTGGAKYRDFVQYVAANDMSASISFWKNHLAEVEPCYFPKLAEAEGTPELKYVQVELGIPTSVLRDFCVSQSITISNLLQTVWAVVCRVYVGRDDICFGYLASGRDAPVEDLVNMVGPTISVLICKALLEDSTIIKDALKACQEEFLDSLAHQHCSLAEIQHSLGLAGMPLFNTGISFQTMTDVDSDDVITNIDFEGLIVREPTEYNITVHVVDSPNNVDIKLGYWTDCISESRAGSVSGTFSAILKSVVEHPEARVDQLSVIGRYDLSQIVSWNQDVPEISSYTVPDLVLQQIMRTPHAIAIDTMAEKITYQDFGRMWLSLSRYLTRLGIGAGDYVPLTFEKSAWAIVAMFAVLGTGAAFVPLDPKTPVERLREASIQTAANVVLASPKYASNWNDLVPTIVSVDQNLLDKLNEEQDDLDQGVMRARPHHDAYVIFTSGSTGKPKGCVVQHAAFCSGALAQGKLACLGPSSRVLQFASYSFDVSLLEIMTSLMFGACICVPDEDLSKDIKHCINVLNINWTFLTPSVLKLLQPSDVPSLKTLVLGGEALSKGDILNWADRVQLYNGYGPSECSVAAAANPGLQPTTDPANIGHAVGGVLWIVDAKQPSKLLPIGAVGELLISGPILARGYLGDPEKTAAAFVKQKSFVPGPHKRERFYRTGDLVRYNADGTIHFIGRADGQVKIRGQRVELGEIEYNIERDENIHQALTLLPSQGPFKKQLLAVVSFKGFDLPVEEGRLTLVPEDRRPEIMAVVTRIANTISAALPIYMVPALWVPVNAIPLLPSGKLDRKKVRRWVETLDDATYEQIANVGSKASGRGPSTPAEFELRRIWASVLNRPEEQISMERSFQSLGGDSISAMQVIAQCRDAKLSLAVKDLIQCPTIAELAPRVRPLDEDAEPMEDDIGVPFNLSPQQTWEFDLKQHCDLNRYNTTFLLSVHSDSDLKPVVDATVERHPMLRARFQRDESGRWMQYIPLDRSNSHLYLEMEVPDLEAIEPYTAPNQSGFDLQRGPLMRAIVFKLPNGDRYVGLTVHHMVIDTVSWRILLQDMQQGLSTGAITSHRSDSFALWCRKLKEHADEKWTPEYVLPFSVPAPLYDYWQMEESMNLFVTETIQEFSLDTKTTARLMGNCNHQYQTKPLDIFLSAIFHAFSATFSDRPVPAVFIYSHGRDEFGGDLDVSNTIGWFTSSTPVVIKPSGDIVDDLQAVRDVRATVPGNGVPYWATRWLTDDGHAAFEHHSPFELSMNYLGQYQQLERDDSVLRYVDVKKPKATGSGSGLLRTALVETQAIVIGDSLQIKFVYNTRMARQKQLLDWQAKVKDSLLEIANRLGDGVETDLANLYIVESTLIPENVLARSVKMEEFENLSFDYIDGLIMDRQRSIMLEVIVLVLRGILPTIWQFIGNVCAAKDHCPSFASMHSPAMSSSCSLSIIAAAAGLCLWPISRIYLAEVGPRSLSG</sequence>